<feature type="compositionally biased region" description="Low complexity" evidence="1">
    <location>
        <begin position="1"/>
        <end position="13"/>
    </location>
</feature>
<comment type="caution">
    <text evidence="2">The sequence shown here is derived from an EMBL/GenBank/DDBJ whole genome shotgun (WGS) entry which is preliminary data.</text>
</comment>
<evidence type="ECO:0008006" key="4">
    <source>
        <dbReference type="Google" id="ProtNLM"/>
    </source>
</evidence>
<dbReference type="SUPFAM" id="SSF54236">
    <property type="entry name" value="Ubiquitin-like"/>
    <property type="match status" value="1"/>
</dbReference>
<feature type="region of interest" description="Disordered" evidence="1">
    <location>
        <begin position="1"/>
        <end position="22"/>
    </location>
</feature>
<feature type="non-terminal residue" evidence="2">
    <location>
        <position position="1"/>
    </location>
</feature>
<proteinExistence type="predicted"/>
<reference evidence="2 3" key="1">
    <citation type="submission" date="2024-02" db="EMBL/GenBank/DDBJ databases">
        <authorList>
            <person name="Chen Y."/>
            <person name="Shah S."/>
            <person name="Dougan E. K."/>
            <person name="Thang M."/>
            <person name="Chan C."/>
        </authorList>
    </citation>
    <scope>NUCLEOTIDE SEQUENCE [LARGE SCALE GENOMIC DNA]</scope>
</reference>
<evidence type="ECO:0000256" key="1">
    <source>
        <dbReference type="SAM" id="MobiDB-lite"/>
    </source>
</evidence>
<protein>
    <recommendedName>
        <fullName evidence="4">Ubiquitin-like domain-containing protein</fullName>
    </recommendedName>
</protein>
<gene>
    <name evidence="2" type="ORF">CCMP2556_LOCUS44706</name>
</gene>
<keyword evidence="3" id="KW-1185">Reference proteome</keyword>
<evidence type="ECO:0000313" key="3">
    <source>
        <dbReference type="Proteomes" id="UP001642484"/>
    </source>
</evidence>
<dbReference type="Proteomes" id="UP001642484">
    <property type="component" value="Unassembled WGS sequence"/>
</dbReference>
<accession>A0ABP0R165</accession>
<organism evidence="2 3">
    <name type="scientific">Durusdinium trenchii</name>
    <dbReference type="NCBI Taxonomy" id="1381693"/>
    <lineage>
        <taxon>Eukaryota</taxon>
        <taxon>Sar</taxon>
        <taxon>Alveolata</taxon>
        <taxon>Dinophyceae</taxon>
        <taxon>Suessiales</taxon>
        <taxon>Symbiodiniaceae</taxon>
        <taxon>Durusdinium</taxon>
    </lineage>
</organism>
<sequence length="126" mass="13640">RSSQLLQLHSSSQPMEGDEGAGCDPLRVHVTLPSGRGADLWLRPSATILDLKKAAQQSFQQGFLALFAPDGRRLDPADSLESANLGKEKHLTAYAQRVHVAATKRAFAVWCCGSSVVTWGDPQAER</sequence>
<dbReference type="EMBL" id="CAXAMN010025232">
    <property type="protein sequence ID" value="CAK9093578.1"/>
    <property type="molecule type" value="Genomic_DNA"/>
</dbReference>
<dbReference type="InterPro" id="IPR029071">
    <property type="entry name" value="Ubiquitin-like_domsf"/>
</dbReference>
<evidence type="ECO:0000313" key="2">
    <source>
        <dbReference type="EMBL" id="CAK9093578.1"/>
    </source>
</evidence>
<name>A0ABP0R165_9DINO</name>